<keyword evidence="7" id="KW-0479">Metal-binding</keyword>
<feature type="transmembrane region" description="Helical" evidence="13">
    <location>
        <begin position="437"/>
        <end position="455"/>
    </location>
</feature>
<evidence type="ECO:0000256" key="5">
    <source>
        <dbReference type="ARBA" id="ARBA00022553"/>
    </source>
</evidence>
<evidence type="ECO:0000256" key="6">
    <source>
        <dbReference type="ARBA" id="ARBA00022692"/>
    </source>
</evidence>
<evidence type="ECO:0000256" key="13">
    <source>
        <dbReference type="SAM" id="Phobius"/>
    </source>
</evidence>
<evidence type="ECO:0000256" key="8">
    <source>
        <dbReference type="ARBA" id="ARBA00022842"/>
    </source>
</evidence>
<dbReference type="InterPro" id="IPR006121">
    <property type="entry name" value="HMA_dom"/>
</dbReference>
<evidence type="ECO:0000256" key="2">
    <source>
        <dbReference type="ARBA" id="ARBA00006024"/>
    </source>
</evidence>
<evidence type="ECO:0000256" key="4">
    <source>
        <dbReference type="ARBA" id="ARBA00022475"/>
    </source>
</evidence>
<feature type="transmembrane region" description="Helical" evidence="13">
    <location>
        <begin position="291"/>
        <end position="310"/>
    </location>
</feature>
<dbReference type="GO" id="GO:0005524">
    <property type="term" value="F:ATP binding"/>
    <property type="evidence" value="ECO:0007669"/>
    <property type="project" value="InterPro"/>
</dbReference>
<dbReference type="InterPro" id="IPR008250">
    <property type="entry name" value="ATPase_P-typ_transduc_dom_A_sf"/>
</dbReference>
<dbReference type="InterPro" id="IPR001757">
    <property type="entry name" value="P_typ_ATPase"/>
</dbReference>
<keyword evidence="8" id="KW-0460">Magnesium</keyword>
<gene>
    <name evidence="15" type="ORF">EGI31_13110</name>
</gene>
<keyword evidence="10 13" id="KW-1133">Transmembrane helix</keyword>
<dbReference type="SUPFAM" id="SSF56784">
    <property type="entry name" value="HAD-like"/>
    <property type="match status" value="1"/>
</dbReference>
<dbReference type="Pfam" id="PF00702">
    <property type="entry name" value="Hydrolase"/>
    <property type="match status" value="1"/>
</dbReference>
<dbReference type="NCBIfam" id="TIGR01494">
    <property type="entry name" value="ATPase_P-type"/>
    <property type="match status" value="1"/>
</dbReference>
<evidence type="ECO:0000256" key="3">
    <source>
        <dbReference type="ARBA" id="ARBA00022448"/>
    </source>
</evidence>
<evidence type="ECO:0000313" key="16">
    <source>
        <dbReference type="Proteomes" id="UP001204144"/>
    </source>
</evidence>
<dbReference type="PROSITE" id="PS00154">
    <property type="entry name" value="ATPASE_E1_E2"/>
    <property type="match status" value="1"/>
</dbReference>
<dbReference type="GO" id="GO:0043682">
    <property type="term" value="F:P-type divalent copper transporter activity"/>
    <property type="evidence" value="ECO:0007669"/>
    <property type="project" value="TreeGrafter"/>
</dbReference>
<feature type="transmembrane region" description="Helical" evidence="13">
    <location>
        <begin position="217"/>
        <end position="234"/>
    </location>
</feature>
<dbReference type="InterPro" id="IPR021993">
    <property type="entry name" value="ATPase-cat-bd"/>
</dbReference>
<accession>A0AAE3H2J2</accession>
<comment type="caution">
    <text evidence="15">The sequence shown here is derived from an EMBL/GenBank/DDBJ whole genome shotgun (WGS) entry which is preliminary data.</text>
</comment>
<dbReference type="InterPro" id="IPR036163">
    <property type="entry name" value="HMA_dom_sf"/>
</dbReference>
<dbReference type="Pfam" id="PF00122">
    <property type="entry name" value="E1-E2_ATPase"/>
    <property type="match status" value="1"/>
</dbReference>
<protein>
    <submittedName>
        <fullName evidence="15">HAD family hydrolase</fullName>
    </submittedName>
</protein>
<dbReference type="InterPro" id="IPR018303">
    <property type="entry name" value="ATPase_P-typ_P_site"/>
</dbReference>
<keyword evidence="12 13" id="KW-0472">Membrane</keyword>
<dbReference type="PROSITE" id="PS50846">
    <property type="entry name" value="HMA_2"/>
    <property type="match status" value="1"/>
</dbReference>
<dbReference type="Proteomes" id="UP001204144">
    <property type="component" value="Unassembled WGS sequence"/>
</dbReference>
<dbReference type="Gene3D" id="3.40.50.1000">
    <property type="entry name" value="HAD superfamily/HAD-like"/>
    <property type="match status" value="1"/>
</dbReference>
<dbReference type="InterPro" id="IPR023298">
    <property type="entry name" value="ATPase_P-typ_TM_dom_sf"/>
</dbReference>
<dbReference type="GO" id="GO:0005507">
    <property type="term" value="F:copper ion binding"/>
    <property type="evidence" value="ECO:0007669"/>
    <property type="project" value="TreeGrafter"/>
</dbReference>
<dbReference type="GO" id="GO:0055070">
    <property type="term" value="P:copper ion homeostasis"/>
    <property type="evidence" value="ECO:0007669"/>
    <property type="project" value="TreeGrafter"/>
</dbReference>
<name>A0AAE3H2J2_9BACT</name>
<dbReference type="Gene3D" id="2.70.150.10">
    <property type="entry name" value="Calcium-transporting ATPase, cytoplasmic transduction domain A"/>
    <property type="match status" value="1"/>
</dbReference>
<evidence type="ECO:0000313" key="15">
    <source>
        <dbReference type="EMBL" id="MCP9763894.1"/>
    </source>
</evidence>
<dbReference type="Gene3D" id="3.40.1110.10">
    <property type="entry name" value="Calcium-transporting ATPase, cytoplasmic domain N"/>
    <property type="match status" value="1"/>
</dbReference>
<evidence type="ECO:0000259" key="14">
    <source>
        <dbReference type="PROSITE" id="PS50846"/>
    </source>
</evidence>
<evidence type="ECO:0000256" key="9">
    <source>
        <dbReference type="ARBA" id="ARBA00022967"/>
    </source>
</evidence>
<dbReference type="PRINTS" id="PR00943">
    <property type="entry name" value="CUATPASE"/>
</dbReference>
<dbReference type="CDD" id="cd00371">
    <property type="entry name" value="HMA"/>
    <property type="match status" value="1"/>
</dbReference>
<evidence type="ECO:0000256" key="12">
    <source>
        <dbReference type="ARBA" id="ARBA00023136"/>
    </source>
</evidence>
<evidence type="ECO:0000256" key="1">
    <source>
        <dbReference type="ARBA" id="ARBA00004651"/>
    </source>
</evidence>
<dbReference type="RefSeq" id="WP_255037656.1">
    <property type="nucleotide sequence ID" value="NZ_RJUF01000045.1"/>
</dbReference>
<evidence type="ECO:0000256" key="10">
    <source>
        <dbReference type="ARBA" id="ARBA00022989"/>
    </source>
</evidence>
<dbReference type="InterPro" id="IPR023214">
    <property type="entry name" value="HAD_sf"/>
</dbReference>
<proteinExistence type="inferred from homology"/>
<feature type="transmembrane region" description="Helical" evidence="13">
    <location>
        <begin position="749"/>
        <end position="770"/>
    </location>
</feature>
<keyword evidence="9" id="KW-1278">Translocase</keyword>
<keyword evidence="6 13" id="KW-0812">Transmembrane</keyword>
<keyword evidence="5" id="KW-0597">Phosphoprotein</keyword>
<dbReference type="GO" id="GO:0016887">
    <property type="term" value="F:ATP hydrolysis activity"/>
    <property type="evidence" value="ECO:0007669"/>
    <property type="project" value="InterPro"/>
</dbReference>
<dbReference type="SUPFAM" id="SSF81665">
    <property type="entry name" value="Calcium ATPase, transmembrane domain M"/>
    <property type="match status" value="1"/>
</dbReference>
<dbReference type="InterPro" id="IPR036412">
    <property type="entry name" value="HAD-like_sf"/>
</dbReference>
<keyword evidence="15" id="KW-0378">Hydrolase</keyword>
<comment type="subcellular location">
    <subcellularLocation>
        <location evidence="1">Cell membrane</location>
        <topology evidence="1">Multi-pass membrane protein</topology>
    </subcellularLocation>
</comment>
<dbReference type="PANTHER" id="PTHR43520">
    <property type="entry name" value="ATP7, ISOFORM B"/>
    <property type="match status" value="1"/>
</dbReference>
<dbReference type="InterPro" id="IPR023299">
    <property type="entry name" value="ATPase_P-typ_cyto_dom_N"/>
</dbReference>
<feature type="transmembrane region" description="Helical" evidence="13">
    <location>
        <begin position="776"/>
        <end position="801"/>
    </location>
</feature>
<dbReference type="EMBL" id="RJUF01000045">
    <property type="protein sequence ID" value="MCP9763894.1"/>
    <property type="molecule type" value="Genomic_DNA"/>
</dbReference>
<feature type="transmembrane region" description="Helical" evidence="13">
    <location>
        <begin position="461"/>
        <end position="484"/>
    </location>
</feature>
<sequence length="807" mass="90494">MNSSISEIDAKVVCYHCGNDCKEEDILEDDKHFCCSGCYTVYDILKDNNLCGYYDLNANAGVSLKAKNFKGKFDYLSEKAIENELLSYQDEQIAKVILSVPSIHCSSCVWLLENFPKILKGVFTSRLNFVKKELSLDFDPNVVSLKEIVELMATLGYEPQINLESTGKLKKIDHETRKLLFKIGVTGFCAGNIMMMSFPEYFNLDLANKLDATYQKFFLYFNFLLALPVFFYGASDYLKGAYYSILENLKGNSNILSVDIPIALGITALFLRSTYETFVPQTAGYWDSMAGLVLFLLVGKWVQTVTFNYLSFDRSYKSYFPLAVKVKNQSANYKNVNELQKGDVFFVHHQELIPTDAILMEGNALIDYSFVTGESNPVKKLKGETVFAGGRQVADQIELLVQKPVSTSYLTQLWNNESFLKEKEIPTTALANAFSKYFTYLTIAIAAAVGIYWKFNNPELIWPAVTAVLMVACPCALTLSLPFTMNTTMSIFGRNKFFVKNQGVIQQLSEIDTMVFDKTGTLTEANHGEVRLVGELSYYEKNLVYGVVSQSVHPLSKLVSSYLQGSNSLEVNYIFEVKGQGIEAIVDGRSVKIGKLDFVKNINAESQNSEVHVMIDNEYKGYFTVEPRFRANWKTLLQKLSKTFTIALLSGDNPRMSETLKPIFGSRMRFNQSPQDKLDYIKQLQNSGSHVMMIGDGLNDAGALRESKIGIALTEDVQAFSPSCDAILDAERIDKLDDYVRFSKTALNIVKLSFLLSVVYNIMGVGWAASGELSPVVAAIFMPLSTLSVVFFSVGLTWLVARYKKMV</sequence>
<comment type="similarity">
    <text evidence="2">Belongs to the cation transport ATPase (P-type) (TC 3.A.3) family. Type IB subfamily.</text>
</comment>
<feature type="domain" description="HMA" evidence="14">
    <location>
        <begin position="94"/>
        <end position="160"/>
    </location>
</feature>
<dbReference type="SUPFAM" id="SSF81653">
    <property type="entry name" value="Calcium ATPase, transduction domain A"/>
    <property type="match status" value="1"/>
</dbReference>
<feature type="transmembrane region" description="Helical" evidence="13">
    <location>
        <begin position="255"/>
        <end position="271"/>
    </location>
</feature>
<dbReference type="PRINTS" id="PR00119">
    <property type="entry name" value="CATATPASE"/>
</dbReference>
<feature type="transmembrane region" description="Helical" evidence="13">
    <location>
        <begin position="179"/>
        <end position="197"/>
    </location>
</feature>
<evidence type="ECO:0000256" key="7">
    <source>
        <dbReference type="ARBA" id="ARBA00022723"/>
    </source>
</evidence>
<dbReference type="InterPro" id="IPR059000">
    <property type="entry name" value="ATPase_P-type_domA"/>
</dbReference>
<dbReference type="GO" id="GO:0005886">
    <property type="term" value="C:plasma membrane"/>
    <property type="evidence" value="ECO:0007669"/>
    <property type="project" value="UniProtKB-SubCell"/>
</dbReference>
<organism evidence="15 16">
    <name type="scientific">Lacihabitans soyangensis</name>
    <dbReference type="NCBI Taxonomy" id="869394"/>
    <lineage>
        <taxon>Bacteria</taxon>
        <taxon>Pseudomonadati</taxon>
        <taxon>Bacteroidota</taxon>
        <taxon>Cytophagia</taxon>
        <taxon>Cytophagales</taxon>
        <taxon>Leadbetterellaceae</taxon>
        <taxon>Lacihabitans</taxon>
    </lineage>
</organism>
<reference evidence="15 16" key="1">
    <citation type="submission" date="2018-11" db="EMBL/GenBank/DDBJ databases">
        <title>Novel bacteria species description.</title>
        <authorList>
            <person name="Han J.-H."/>
        </authorList>
    </citation>
    <scope>NUCLEOTIDE SEQUENCE [LARGE SCALE GENOMIC DNA]</scope>
    <source>
        <strain evidence="15 16">KCTC23259</strain>
    </source>
</reference>
<dbReference type="PANTHER" id="PTHR43520:SF5">
    <property type="entry name" value="CATION-TRANSPORTING P-TYPE ATPASE-RELATED"/>
    <property type="match status" value="1"/>
</dbReference>
<keyword evidence="11" id="KW-0406">Ion transport</keyword>
<dbReference type="SUPFAM" id="SSF55008">
    <property type="entry name" value="HMA, heavy metal-associated domain"/>
    <property type="match status" value="1"/>
</dbReference>
<dbReference type="AlphaFoldDB" id="A0AAE3H2J2"/>
<dbReference type="Gene3D" id="3.30.70.100">
    <property type="match status" value="1"/>
</dbReference>
<keyword evidence="16" id="KW-1185">Reference proteome</keyword>
<keyword evidence="4" id="KW-1003">Cell membrane</keyword>
<keyword evidence="3" id="KW-0813">Transport</keyword>
<dbReference type="Pfam" id="PF12156">
    <property type="entry name" value="ATPase-cat_bd"/>
    <property type="match status" value="1"/>
</dbReference>
<evidence type="ECO:0000256" key="11">
    <source>
        <dbReference type="ARBA" id="ARBA00023065"/>
    </source>
</evidence>